<dbReference type="PROSITE" id="PS51257">
    <property type="entry name" value="PROKAR_LIPOPROTEIN"/>
    <property type="match status" value="1"/>
</dbReference>
<keyword evidence="2" id="KW-1185">Reference proteome</keyword>
<evidence type="ECO:0000313" key="2">
    <source>
        <dbReference type="Proteomes" id="UP000740413"/>
    </source>
</evidence>
<sequence>MVIKQIGIILFSVLTFCSCKSANNQNKLIPEQSTVQNDSVAETPIKVFNVQFDSIQTDAVEQLALLNESLSSLYKNADAIADEAYVTRRLNNYKAKRFAGTLAQDFDNSDFTKATRLNVSFLTKNEENPKGNIKVEEWFFKDENSAKSCFQSLQNYREREIHFKFISWIWVQQNNKLFLVFSTDFVVDSEPMQTIKQHLIGMLKKQGEYNLIEMD</sequence>
<reference evidence="2" key="1">
    <citation type="submission" date="2023-07" db="EMBL/GenBank/DDBJ databases">
        <title>Zobellia barbeyronii sp. nov., a new marine flavobacterium, isolated from green and red algae.</title>
        <authorList>
            <person name="Nedashkovskaya O.I."/>
            <person name="Otstavnykh N."/>
            <person name="Zhukova N."/>
            <person name="Guzev K."/>
            <person name="Chausova V."/>
            <person name="Tekutyeva L."/>
            <person name="Mikhailov V."/>
            <person name="Isaeva M."/>
        </authorList>
    </citation>
    <scope>NUCLEOTIDE SEQUENCE [LARGE SCALE GENOMIC DNA]</scope>
    <source>
        <strain evidence="2">KMM 6746</strain>
    </source>
</reference>
<organism evidence="1 2">
    <name type="scientific">Zobellia barbeyronii</name>
    <dbReference type="NCBI Taxonomy" id="2748009"/>
    <lineage>
        <taxon>Bacteria</taxon>
        <taxon>Pseudomonadati</taxon>
        <taxon>Bacteroidota</taxon>
        <taxon>Flavobacteriia</taxon>
        <taxon>Flavobacteriales</taxon>
        <taxon>Flavobacteriaceae</taxon>
        <taxon>Zobellia</taxon>
    </lineage>
</organism>
<gene>
    <name evidence="1" type="ORF">HW347_09365</name>
</gene>
<evidence type="ECO:0000313" key="1">
    <source>
        <dbReference type="EMBL" id="MBT2161474.1"/>
    </source>
</evidence>
<protein>
    <recommendedName>
        <fullName evidence="3">Lipoprotein</fullName>
    </recommendedName>
</protein>
<comment type="caution">
    <text evidence="1">The sequence shown here is derived from an EMBL/GenBank/DDBJ whole genome shotgun (WGS) entry which is preliminary data.</text>
</comment>
<proteinExistence type="predicted"/>
<name>A0ABS5WE08_9FLAO</name>
<dbReference type="EMBL" id="JACATN010000003">
    <property type="protein sequence ID" value="MBT2161474.1"/>
    <property type="molecule type" value="Genomic_DNA"/>
</dbReference>
<accession>A0ABS5WE08</accession>
<dbReference type="RefSeq" id="WP_214611639.1">
    <property type="nucleotide sequence ID" value="NZ_JACATN010000003.1"/>
</dbReference>
<dbReference type="Proteomes" id="UP000740413">
    <property type="component" value="Unassembled WGS sequence"/>
</dbReference>
<evidence type="ECO:0008006" key="3">
    <source>
        <dbReference type="Google" id="ProtNLM"/>
    </source>
</evidence>